<dbReference type="Gene3D" id="1.10.10.10">
    <property type="entry name" value="Winged helix-like DNA-binding domain superfamily/Winged helix DNA-binding domain"/>
    <property type="match status" value="1"/>
</dbReference>
<sequence>MADLDQSLTAIDWLPLVKARTPPEREVDNDETDAMIRDSPNRNKDGKPPYSYASLIRLAITNAPKGKMTLSEIYQFIIQQFPYYRNAGTGWKVN</sequence>
<keyword evidence="1" id="KW-0805">Transcription regulation</keyword>
<dbReference type="SMART" id="SM00339">
    <property type="entry name" value="FH"/>
    <property type="match status" value="1"/>
</dbReference>
<evidence type="ECO:0000313" key="9">
    <source>
        <dbReference type="Proteomes" id="UP001159363"/>
    </source>
</evidence>
<dbReference type="InterPro" id="IPR018122">
    <property type="entry name" value="TF_fork_head_CS_1"/>
</dbReference>
<organism evidence="8 9">
    <name type="scientific">Dryococelus australis</name>
    <dbReference type="NCBI Taxonomy" id="614101"/>
    <lineage>
        <taxon>Eukaryota</taxon>
        <taxon>Metazoa</taxon>
        <taxon>Ecdysozoa</taxon>
        <taxon>Arthropoda</taxon>
        <taxon>Hexapoda</taxon>
        <taxon>Insecta</taxon>
        <taxon>Pterygota</taxon>
        <taxon>Neoptera</taxon>
        <taxon>Polyneoptera</taxon>
        <taxon>Phasmatodea</taxon>
        <taxon>Verophasmatodea</taxon>
        <taxon>Anareolatae</taxon>
        <taxon>Phasmatidae</taxon>
        <taxon>Eurycanthinae</taxon>
        <taxon>Dryococelus</taxon>
    </lineage>
</organism>
<dbReference type="PROSITE" id="PS00657">
    <property type="entry name" value="FORK_HEAD_1"/>
    <property type="match status" value="1"/>
</dbReference>
<keyword evidence="3" id="KW-0804">Transcription</keyword>
<dbReference type="EMBL" id="JARBHB010000007">
    <property type="protein sequence ID" value="KAJ8879047.1"/>
    <property type="molecule type" value="Genomic_DNA"/>
</dbReference>
<accession>A0ABQ9H422</accession>
<keyword evidence="2 5" id="KW-0238">DNA-binding</keyword>
<evidence type="ECO:0000256" key="1">
    <source>
        <dbReference type="ARBA" id="ARBA00023015"/>
    </source>
</evidence>
<evidence type="ECO:0000313" key="8">
    <source>
        <dbReference type="EMBL" id="KAJ8879047.1"/>
    </source>
</evidence>
<feature type="DNA-binding region" description="Fork-head" evidence="5">
    <location>
        <begin position="47"/>
        <end position="94"/>
    </location>
</feature>
<dbReference type="InterPro" id="IPR045912">
    <property type="entry name" value="FOXJ2/3-like"/>
</dbReference>
<feature type="region of interest" description="Disordered" evidence="6">
    <location>
        <begin position="22"/>
        <end position="49"/>
    </location>
</feature>
<dbReference type="PRINTS" id="PR00053">
    <property type="entry name" value="FORKHEAD"/>
</dbReference>
<dbReference type="Pfam" id="PF00250">
    <property type="entry name" value="Forkhead"/>
    <property type="match status" value="1"/>
</dbReference>
<dbReference type="SUPFAM" id="SSF46785">
    <property type="entry name" value="Winged helix' DNA-binding domain"/>
    <property type="match status" value="1"/>
</dbReference>
<evidence type="ECO:0000256" key="5">
    <source>
        <dbReference type="PROSITE-ProRule" id="PRU00089"/>
    </source>
</evidence>
<keyword evidence="4 5" id="KW-0539">Nucleus</keyword>
<dbReference type="InterPro" id="IPR001766">
    <property type="entry name" value="Fork_head_dom"/>
</dbReference>
<evidence type="ECO:0000256" key="4">
    <source>
        <dbReference type="ARBA" id="ARBA00023242"/>
    </source>
</evidence>
<evidence type="ECO:0000259" key="7">
    <source>
        <dbReference type="PROSITE" id="PS50039"/>
    </source>
</evidence>
<dbReference type="PANTHER" id="PTHR46078">
    <property type="entry name" value="FORKHEAD BOX PROTEIN J2 FAMILY MEMBER"/>
    <property type="match status" value="1"/>
</dbReference>
<comment type="caution">
    <text evidence="8">The sequence shown here is derived from an EMBL/GenBank/DDBJ whole genome shotgun (WGS) entry which is preliminary data.</text>
</comment>
<feature type="compositionally biased region" description="Basic and acidic residues" evidence="6">
    <location>
        <begin position="34"/>
        <end position="47"/>
    </location>
</feature>
<dbReference type="PROSITE" id="PS50039">
    <property type="entry name" value="FORK_HEAD_3"/>
    <property type="match status" value="1"/>
</dbReference>
<reference evidence="8 9" key="1">
    <citation type="submission" date="2023-02" db="EMBL/GenBank/DDBJ databases">
        <title>LHISI_Scaffold_Assembly.</title>
        <authorList>
            <person name="Stuart O.P."/>
            <person name="Cleave R."/>
            <person name="Magrath M.J.L."/>
            <person name="Mikheyev A.S."/>
        </authorList>
    </citation>
    <scope>NUCLEOTIDE SEQUENCE [LARGE SCALE GENOMIC DNA]</scope>
    <source>
        <strain evidence="8">Daus_M_001</strain>
        <tissue evidence="8">Leg muscle</tissue>
    </source>
</reference>
<feature type="domain" description="Fork-head" evidence="7">
    <location>
        <begin position="47"/>
        <end position="94"/>
    </location>
</feature>
<evidence type="ECO:0000256" key="2">
    <source>
        <dbReference type="ARBA" id="ARBA00023125"/>
    </source>
</evidence>
<dbReference type="Proteomes" id="UP001159363">
    <property type="component" value="Chromosome 6"/>
</dbReference>
<evidence type="ECO:0000256" key="6">
    <source>
        <dbReference type="SAM" id="MobiDB-lite"/>
    </source>
</evidence>
<comment type="subcellular location">
    <subcellularLocation>
        <location evidence="5">Nucleus</location>
    </subcellularLocation>
</comment>
<dbReference type="InterPro" id="IPR036388">
    <property type="entry name" value="WH-like_DNA-bd_sf"/>
</dbReference>
<dbReference type="PANTHER" id="PTHR46078:SF2">
    <property type="entry name" value="FORK-HEAD DOMAIN-CONTAINING PROTEIN"/>
    <property type="match status" value="1"/>
</dbReference>
<keyword evidence="9" id="KW-1185">Reference proteome</keyword>
<evidence type="ECO:0000256" key="3">
    <source>
        <dbReference type="ARBA" id="ARBA00023163"/>
    </source>
</evidence>
<dbReference type="InterPro" id="IPR036390">
    <property type="entry name" value="WH_DNA-bd_sf"/>
</dbReference>
<proteinExistence type="predicted"/>
<protein>
    <recommendedName>
        <fullName evidence="7">Fork-head domain-containing protein</fullName>
    </recommendedName>
</protein>
<gene>
    <name evidence="8" type="ORF">PR048_019653</name>
</gene>
<name>A0ABQ9H422_9NEOP</name>